<dbReference type="EMBL" id="JAULSO010000001">
    <property type="protein sequence ID" value="KAK3693023.1"/>
    <property type="molecule type" value="Genomic_DNA"/>
</dbReference>
<organism evidence="2 3">
    <name type="scientific">Podospora appendiculata</name>
    <dbReference type="NCBI Taxonomy" id="314037"/>
    <lineage>
        <taxon>Eukaryota</taxon>
        <taxon>Fungi</taxon>
        <taxon>Dikarya</taxon>
        <taxon>Ascomycota</taxon>
        <taxon>Pezizomycotina</taxon>
        <taxon>Sordariomycetes</taxon>
        <taxon>Sordariomycetidae</taxon>
        <taxon>Sordariales</taxon>
        <taxon>Podosporaceae</taxon>
        <taxon>Podospora</taxon>
    </lineage>
</organism>
<comment type="caution">
    <text evidence="2">The sequence shown here is derived from an EMBL/GenBank/DDBJ whole genome shotgun (WGS) entry which is preliminary data.</text>
</comment>
<evidence type="ECO:0000313" key="2">
    <source>
        <dbReference type="EMBL" id="KAK3693023.1"/>
    </source>
</evidence>
<reference evidence="2" key="2">
    <citation type="submission" date="2023-06" db="EMBL/GenBank/DDBJ databases">
        <authorList>
            <consortium name="Lawrence Berkeley National Laboratory"/>
            <person name="Haridas S."/>
            <person name="Hensen N."/>
            <person name="Bonometti L."/>
            <person name="Westerberg I."/>
            <person name="Brannstrom I.O."/>
            <person name="Guillou S."/>
            <person name="Cros-Aarteil S."/>
            <person name="Calhoun S."/>
            <person name="Kuo A."/>
            <person name="Mondo S."/>
            <person name="Pangilinan J."/>
            <person name="Riley R."/>
            <person name="Labutti K."/>
            <person name="Andreopoulos B."/>
            <person name="Lipzen A."/>
            <person name="Chen C."/>
            <person name="Yanf M."/>
            <person name="Daum C."/>
            <person name="Ng V."/>
            <person name="Clum A."/>
            <person name="Steindorff A."/>
            <person name="Ohm R."/>
            <person name="Martin F."/>
            <person name="Silar P."/>
            <person name="Natvig D."/>
            <person name="Lalanne C."/>
            <person name="Gautier V."/>
            <person name="Ament-Velasquez S.L."/>
            <person name="Kruys A."/>
            <person name="Hutchinson M.I."/>
            <person name="Powell A.J."/>
            <person name="Barry K."/>
            <person name="Miller A.N."/>
            <person name="Grigoriev I.V."/>
            <person name="Debuchy R."/>
            <person name="Gladieux P."/>
            <person name="Thoren M.H."/>
            <person name="Johannesson H."/>
        </authorList>
    </citation>
    <scope>NUCLEOTIDE SEQUENCE</scope>
    <source>
        <strain evidence="2">CBS 314.62</strain>
    </source>
</reference>
<dbReference type="Proteomes" id="UP001270362">
    <property type="component" value="Unassembled WGS sequence"/>
</dbReference>
<evidence type="ECO:0000313" key="3">
    <source>
        <dbReference type="Proteomes" id="UP001270362"/>
    </source>
</evidence>
<reference evidence="2" key="1">
    <citation type="journal article" date="2023" name="Mol. Phylogenet. Evol.">
        <title>Genome-scale phylogeny and comparative genomics of the fungal order Sordariales.</title>
        <authorList>
            <person name="Hensen N."/>
            <person name="Bonometti L."/>
            <person name="Westerberg I."/>
            <person name="Brannstrom I.O."/>
            <person name="Guillou S."/>
            <person name="Cros-Aarteil S."/>
            <person name="Calhoun S."/>
            <person name="Haridas S."/>
            <person name="Kuo A."/>
            <person name="Mondo S."/>
            <person name="Pangilinan J."/>
            <person name="Riley R."/>
            <person name="LaButti K."/>
            <person name="Andreopoulos B."/>
            <person name="Lipzen A."/>
            <person name="Chen C."/>
            <person name="Yan M."/>
            <person name="Daum C."/>
            <person name="Ng V."/>
            <person name="Clum A."/>
            <person name="Steindorff A."/>
            <person name="Ohm R.A."/>
            <person name="Martin F."/>
            <person name="Silar P."/>
            <person name="Natvig D.O."/>
            <person name="Lalanne C."/>
            <person name="Gautier V."/>
            <person name="Ament-Velasquez S.L."/>
            <person name="Kruys A."/>
            <person name="Hutchinson M.I."/>
            <person name="Powell A.J."/>
            <person name="Barry K."/>
            <person name="Miller A.N."/>
            <person name="Grigoriev I.V."/>
            <person name="Debuchy R."/>
            <person name="Gladieux P."/>
            <person name="Hiltunen Thoren M."/>
            <person name="Johannesson H."/>
        </authorList>
    </citation>
    <scope>NUCLEOTIDE SEQUENCE</scope>
    <source>
        <strain evidence="2">CBS 314.62</strain>
    </source>
</reference>
<dbReference type="AlphaFoldDB" id="A0AAE1CG67"/>
<name>A0AAE1CG67_9PEZI</name>
<keyword evidence="1" id="KW-0732">Signal</keyword>
<gene>
    <name evidence="2" type="ORF">B0T22DRAFT_436238</name>
</gene>
<keyword evidence="3" id="KW-1185">Reference proteome</keyword>
<evidence type="ECO:0000256" key="1">
    <source>
        <dbReference type="SAM" id="SignalP"/>
    </source>
</evidence>
<sequence length="230" mass="24516">MAAKLLAILSTSLLFHGISTALPAQEIPLGQKFDFYAWGTLIPGYTVFYRDGHAFLTDFATANKTDDLLPPRGNIVTIAPGKTFGWEITAYPNTTGPVSNAATRSPPFANATFYVSSPASGSHEVGFLDGRASTPESSPRTDGFMVSGRRAVLVDREPATGQGHMFAPVFCAWPTEANPKVYALVWNVSAPVDVATPVDFMTKPYPGGVGSSYSDGKRCSTVLSTWKASP</sequence>
<feature type="chain" id="PRO_5042163072" evidence="1">
    <location>
        <begin position="22"/>
        <end position="230"/>
    </location>
</feature>
<protein>
    <submittedName>
        <fullName evidence="2">Uncharacterized protein</fullName>
    </submittedName>
</protein>
<feature type="signal peptide" evidence="1">
    <location>
        <begin position="1"/>
        <end position="21"/>
    </location>
</feature>
<proteinExistence type="predicted"/>
<accession>A0AAE1CG67</accession>